<keyword evidence="2" id="KW-1185">Reference proteome</keyword>
<dbReference type="InterPro" id="IPR036388">
    <property type="entry name" value="WH-like_DNA-bd_sf"/>
</dbReference>
<dbReference type="Pfam" id="PF13412">
    <property type="entry name" value="HTH_24"/>
    <property type="match status" value="1"/>
</dbReference>
<organism evidence="1 2">
    <name type="scientific">Marinibaculum pumilum</name>
    <dbReference type="NCBI Taxonomy" id="1766165"/>
    <lineage>
        <taxon>Bacteria</taxon>
        <taxon>Pseudomonadati</taxon>
        <taxon>Pseudomonadota</taxon>
        <taxon>Alphaproteobacteria</taxon>
        <taxon>Rhodospirillales</taxon>
        <taxon>Rhodospirillaceae</taxon>
        <taxon>Marinibaculum</taxon>
    </lineage>
</organism>
<reference evidence="2" key="1">
    <citation type="journal article" date="2019" name="Int. J. Syst. Evol. Microbiol.">
        <title>The Global Catalogue of Microorganisms (GCM) 10K type strain sequencing project: providing services to taxonomists for standard genome sequencing and annotation.</title>
        <authorList>
            <consortium name="The Broad Institute Genomics Platform"/>
            <consortium name="The Broad Institute Genome Sequencing Center for Infectious Disease"/>
            <person name="Wu L."/>
            <person name="Ma J."/>
        </authorList>
    </citation>
    <scope>NUCLEOTIDE SEQUENCE [LARGE SCALE GENOMIC DNA]</scope>
    <source>
        <strain evidence="2">KCTC 42964</strain>
    </source>
</reference>
<sequence>MTEKDSDPALTLGLLSEIEAERSTSQRRLAGQLGVALGLTNAYLKRCINKGWIKVRQVPARRCLYYLTPQGFAEKTRLTREYLESSFQFFRVARQECTDAFAECQARGWTRVVLLGAGDLAEVAVIAAHEAEVELVAVVDPARNRDRFAGLPLLRDLPPRDTFDAVLVTDVIDPQARFAAAIRRLPPQRVMTPALLHVSRGRGASDRGRAAGNEDLVGEDLIERGDAA</sequence>
<accession>A0ABV7KXZ9</accession>
<dbReference type="Gene3D" id="1.10.10.10">
    <property type="entry name" value="Winged helix-like DNA-binding domain superfamily/Winged helix DNA-binding domain"/>
    <property type="match status" value="1"/>
</dbReference>
<dbReference type="Proteomes" id="UP001595528">
    <property type="component" value="Unassembled WGS sequence"/>
</dbReference>
<protein>
    <submittedName>
        <fullName evidence="1">Winged helix-turn-helix transcriptional regulator</fullName>
    </submittedName>
</protein>
<dbReference type="SUPFAM" id="SSF46785">
    <property type="entry name" value="Winged helix' DNA-binding domain"/>
    <property type="match status" value="1"/>
</dbReference>
<dbReference type="EMBL" id="JBHRTR010000020">
    <property type="protein sequence ID" value="MFC3227194.1"/>
    <property type="molecule type" value="Genomic_DNA"/>
</dbReference>
<name>A0ABV7KXZ9_9PROT</name>
<dbReference type="InterPro" id="IPR036390">
    <property type="entry name" value="WH_DNA-bd_sf"/>
</dbReference>
<proteinExistence type="predicted"/>
<evidence type="ECO:0000313" key="1">
    <source>
        <dbReference type="EMBL" id="MFC3227194.1"/>
    </source>
</evidence>
<gene>
    <name evidence="1" type="ORF">ACFOGJ_08140</name>
</gene>
<comment type="caution">
    <text evidence="1">The sequence shown here is derived from an EMBL/GenBank/DDBJ whole genome shotgun (WGS) entry which is preliminary data.</text>
</comment>
<dbReference type="RefSeq" id="WP_379899355.1">
    <property type="nucleotide sequence ID" value="NZ_JBHRTR010000020.1"/>
</dbReference>
<evidence type="ECO:0000313" key="2">
    <source>
        <dbReference type="Proteomes" id="UP001595528"/>
    </source>
</evidence>